<keyword evidence="4" id="KW-0068">Autocatalytic cleavage</keyword>
<evidence type="ECO:0000256" key="1">
    <source>
        <dbReference type="ARBA" id="ARBA00006774"/>
    </source>
</evidence>
<dbReference type="EMBL" id="LBZW01000031">
    <property type="protein sequence ID" value="KKR78586.1"/>
    <property type="molecule type" value="Genomic_DNA"/>
</dbReference>
<sequence>MHRISKKIAIDGEGATKLVEVVVKNAKNEKNAKIIAKSIISSNLVKTAMF</sequence>
<evidence type="ECO:0000256" key="5">
    <source>
        <dbReference type="ARBA" id="ARBA00023315"/>
    </source>
</evidence>
<dbReference type="GO" id="GO:0004358">
    <property type="term" value="F:L-glutamate N-acetyltransferase activity, acting on acetyl-L-ornithine as donor"/>
    <property type="evidence" value="ECO:0007669"/>
    <property type="project" value="InterPro"/>
</dbReference>
<dbReference type="Pfam" id="PF01960">
    <property type="entry name" value="ArgJ"/>
    <property type="match status" value="1"/>
</dbReference>
<dbReference type="Proteomes" id="UP000034749">
    <property type="component" value="Unassembled WGS sequence"/>
</dbReference>
<dbReference type="PANTHER" id="PTHR23100:SF0">
    <property type="entry name" value="ARGININE BIOSYNTHESIS BIFUNCTIONAL PROTEIN ARGJ, MITOCHONDRIAL"/>
    <property type="match status" value="1"/>
</dbReference>
<protein>
    <submittedName>
        <fullName evidence="6">Arginine biosynthesis bifunctional protein ArgJ</fullName>
    </submittedName>
</protein>
<gene>
    <name evidence="6" type="ORF">UU24_C0031G0001</name>
</gene>
<name>A0A0G0TUU5_9BACT</name>
<evidence type="ECO:0000256" key="3">
    <source>
        <dbReference type="ARBA" id="ARBA00022679"/>
    </source>
</evidence>
<dbReference type="PATRIC" id="fig|1618734.3.peg.594"/>
<dbReference type="PANTHER" id="PTHR23100">
    <property type="entry name" value="ARGININE BIOSYNTHESIS BIFUNCTIONAL PROTEIN ARGJ"/>
    <property type="match status" value="1"/>
</dbReference>
<evidence type="ECO:0000256" key="4">
    <source>
        <dbReference type="ARBA" id="ARBA00022813"/>
    </source>
</evidence>
<dbReference type="InterPro" id="IPR002813">
    <property type="entry name" value="Arg_biosynth_ArgJ"/>
</dbReference>
<proteinExistence type="inferred from homology"/>
<organism evidence="6 7">
    <name type="scientific">Candidatus Nomurabacteria bacterium GW2011_GWA2_40_9</name>
    <dbReference type="NCBI Taxonomy" id="1618734"/>
    <lineage>
        <taxon>Bacteria</taxon>
        <taxon>Candidatus Nomuraibacteriota</taxon>
    </lineage>
</organism>
<dbReference type="AlphaFoldDB" id="A0A0G0TUU5"/>
<accession>A0A0G0TUU5</accession>
<dbReference type="GO" id="GO:0006526">
    <property type="term" value="P:L-arginine biosynthetic process"/>
    <property type="evidence" value="ECO:0007669"/>
    <property type="project" value="InterPro"/>
</dbReference>
<evidence type="ECO:0000256" key="2">
    <source>
        <dbReference type="ARBA" id="ARBA00011475"/>
    </source>
</evidence>
<comment type="similarity">
    <text evidence="1">Belongs to the ArgJ family.</text>
</comment>
<evidence type="ECO:0000313" key="7">
    <source>
        <dbReference type="Proteomes" id="UP000034749"/>
    </source>
</evidence>
<evidence type="ECO:0000313" key="6">
    <source>
        <dbReference type="EMBL" id="KKR78586.1"/>
    </source>
</evidence>
<dbReference type="InterPro" id="IPR016117">
    <property type="entry name" value="ArgJ-like_dom_sf"/>
</dbReference>
<dbReference type="GO" id="GO:0004042">
    <property type="term" value="F:L-glutamate N-acetyltransferase activity"/>
    <property type="evidence" value="ECO:0007669"/>
    <property type="project" value="TreeGrafter"/>
</dbReference>
<dbReference type="Gene3D" id="3.10.20.340">
    <property type="entry name" value="ArgJ beta chain, C-terminal domain"/>
    <property type="match status" value="1"/>
</dbReference>
<dbReference type="SUPFAM" id="SSF56266">
    <property type="entry name" value="DmpA/ArgJ-like"/>
    <property type="match status" value="1"/>
</dbReference>
<keyword evidence="3" id="KW-0808">Transferase</keyword>
<feature type="non-terminal residue" evidence="6">
    <location>
        <position position="50"/>
    </location>
</feature>
<dbReference type="InterPro" id="IPR042195">
    <property type="entry name" value="ArgJ_beta_C"/>
</dbReference>
<keyword evidence="5" id="KW-0012">Acyltransferase</keyword>
<dbReference type="GO" id="GO:0006592">
    <property type="term" value="P:ornithine biosynthetic process"/>
    <property type="evidence" value="ECO:0007669"/>
    <property type="project" value="TreeGrafter"/>
</dbReference>
<reference evidence="6 7" key="1">
    <citation type="journal article" date="2015" name="Nature">
        <title>rRNA introns, odd ribosomes, and small enigmatic genomes across a large radiation of phyla.</title>
        <authorList>
            <person name="Brown C.T."/>
            <person name="Hug L.A."/>
            <person name="Thomas B.C."/>
            <person name="Sharon I."/>
            <person name="Castelle C.J."/>
            <person name="Singh A."/>
            <person name="Wilkins M.J."/>
            <person name="Williams K.H."/>
            <person name="Banfield J.F."/>
        </authorList>
    </citation>
    <scope>NUCLEOTIDE SEQUENCE [LARGE SCALE GENOMIC DNA]</scope>
</reference>
<comment type="caution">
    <text evidence="6">The sequence shown here is derived from an EMBL/GenBank/DDBJ whole genome shotgun (WGS) entry which is preliminary data.</text>
</comment>
<comment type="subunit">
    <text evidence="2">Heterotetramer of two alpha and two beta chains.</text>
</comment>